<protein>
    <recommendedName>
        <fullName evidence="6 10">Riboflavin synthase</fullName>
        <ecNumber evidence="5 10">2.5.1.9</ecNumber>
    </recommendedName>
</protein>
<evidence type="ECO:0000256" key="1">
    <source>
        <dbReference type="ARBA" id="ARBA00000968"/>
    </source>
</evidence>
<dbReference type="Pfam" id="PF00677">
    <property type="entry name" value="Lum_binding"/>
    <property type="match status" value="2"/>
</dbReference>
<dbReference type="NCBIfam" id="NF006767">
    <property type="entry name" value="PRK09289.1"/>
    <property type="match status" value="1"/>
</dbReference>
<dbReference type="EC" id="2.5.1.9" evidence="5 10"/>
<dbReference type="SUPFAM" id="SSF63380">
    <property type="entry name" value="Riboflavin synthase domain-like"/>
    <property type="match status" value="2"/>
</dbReference>
<evidence type="ECO:0000256" key="4">
    <source>
        <dbReference type="ARBA" id="ARBA00011233"/>
    </source>
</evidence>
<dbReference type="PROSITE" id="PS51177">
    <property type="entry name" value="LUMAZINE_BIND"/>
    <property type="match status" value="2"/>
</dbReference>
<evidence type="ECO:0000313" key="14">
    <source>
        <dbReference type="Proteomes" id="UP000078287"/>
    </source>
</evidence>
<dbReference type="GO" id="GO:0004746">
    <property type="term" value="F:riboflavin synthase activity"/>
    <property type="evidence" value="ECO:0007669"/>
    <property type="project" value="UniProtKB-UniRule"/>
</dbReference>
<evidence type="ECO:0000256" key="10">
    <source>
        <dbReference type="NCBIfam" id="TIGR00187"/>
    </source>
</evidence>
<evidence type="ECO:0000256" key="9">
    <source>
        <dbReference type="ARBA" id="ARBA00022737"/>
    </source>
</evidence>
<dbReference type="InterPro" id="IPR023366">
    <property type="entry name" value="ATP_synth_asu-like_sf"/>
</dbReference>
<proteinExistence type="predicted"/>
<feature type="domain" description="Lumazine-binding" evidence="12">
    <location>
        <begin position="97"/>
        <end position="193"/>
    </location>
</feature>
<dbReference type="STRING" id="1707952.A6A03_06615"/>
<comment type="function">
    <text evidence="2">Catalyzes the dismutation of two molecules of 6,7-dimethyl-8-ribityllumazine, resulting in the formation of riboflavin and 5-amino-6-(D-ribitylamino)uracil.</text>
</comment>
<keyword evidence="8" id="KW-0808">Transferase</keyword>
<organism evidence="13 14">
    <name type="scientific">Chloroflexus islandicus</name>
    <dbReference type="NCBI Taxonomy" id="1707952"/>
    <lineage>
        <taxon>Bacteria</taxon>
        <taxon>Bacillati</taxon>
        <taxon>Chloroflexota</taxon>
        <taxon>Chloroflexia</taxon>
        <taxon>Chloroflexales</taxon>
        <taxon>Chloroflexineae</taxon>
        <taxon>Chloroflexaceae</taxon>
        <taxon>Chloroflexus</taxon>
    </lineage>
</organism>
<feature type="domain" description="Lumazine-binding" evidence="12">
    <location>
        <begin position="1"/>
        <end position="96"/>
    </location>
</feature>
<keyword evidence="7" id="KW-0686">Riboflavin biosynthesis</keyword>
<dbReference type="FunFam" id="2.40.30.20:FF:000004">
    <property type="entry name" value="Riboflavin synthase, alpha subunit"/>
    <property type="match status" value="1"/>
</dbReference>
<dbReference type="InterPro" id="IPR001783">
    <property type="entry name" value="Lumazine-bd"/>
</dbReference>
<dbReference type="InterPro" id="IPR017938">
    <property type="entry name" value="Riboflavin_synthase-like_b-brl"/>
</dbReference>
<dbReference type="FunFam" id="2.40.30.20:FF:000003">
    <property type="entry name" value="Riboflavin synthase, alpha subunit"/>
    <property type="match status" value="1"/>
</dbReference>
<dbReference type="CDD" id="cd00402">
    <property type="entry name" value="Riboflavin_synthase_like"/>
    <property type="match status" value="1"/>
</dbReference>
<dbReference type="PANTHER" id="PTHR21098:SF0">
    <property type="entry name" value="RIBOFLAVIN SYNTHASE"/>
    <property type="match status" value="1"/>
</dbReference>
<evidence type="ECO:0000256" key="8">
    <source>
        <dbReference type="ARBA" id="ARBA00022679"/>
    </source>
</evidence>
<evidence type="ECO:0000256" key="2">
    <source>
        <dbReference type="ARBA" id="ARBA00002803"/>
    </source>
</evidence>
<name>A0A178MNX7_9CHLR</name>
<comment type="catalytic activity">
    <reaction evidence="1">
        <text>2 6,7-dimethyl-8-(1-D-ribityl)lumazine + H(+) = 5-amino-6-(D-ribitylamino)uracil + riboflavin</text>
        <dbReference type="Rhea" id="RHEA:20772"/>
        <dbReference type="ChEBI" id="CHEBI:15378"/>
        <dbReference type="ChEBI" id="CHEBI:15934"/>
        <dbReference type="ChEBI" id="CHEBI:57986"/>
        <dbReference type="ChEBI" id="CHEBI:58201"/>
        <dbReference type="EC" id="2.5.1.9"/>
    </reaction>
</comment>
<comment type="subunit">
    <text evidence="4">Homotrimer.</text>
</comment>
<dbReference type="OrthoDB" id="9788537at2"/>
<keyword evidence="9" id="KW-0677">Repeat</keyword>
<dbReference type="AlphaFoldDB" id="A0A178MNX7"/>
<comment type="caution">
    <text evidence="13">The sequence shown here is derived from an EMBL/GenBank/DDBJ whole genome shotgun (WGS) entry which is preliminary data.</text>
</comment>
<evidence type="ECO:0000256" key="11">
    <source>
        <dbReference type="PROSITE-ProRule" id="PRU00524"/>
    </source>
</evidence>
<evidence type="ECO:0000256" key="6">
    <source>
        <dbReference type="ARBA" id="ARBA00013950"/>
    </source>
</evidence>
<evidence type="ECO:0000256" key="5">
    <source>
        <dbReference type="ARBA" id="ARBA00012827"/>
    </source>
</evidence>
<dbReference type="PANTHER" id="PTHR21098">
    <property type="entry name" value="RIBOFLAVIN SYNTHASE ALPHA CHAIN"/>
    <property type="match status" value="1"/>
</dbReference>
<dbReference type="EMBL" id="LWQS01000011">
    <property type="protein sequence ID" value="OAN49727.1"/>
    <property type="molecule type" value="Genomic_DNA"/>
</dbReference>
<comment type="pathway">
    <text evidence="3">Cofactor biosynthesis; riboflavin biosynthesis; riboflavin from 2-hydroxy-3-oxobutyl phosphate and 5-amino-6-(D-ribitylamino)uracil: step 2/2.</text>
</comment>
<evidence type="ECO:0000259" key="12">
    <source>
        <dbReference type="PROSITE" id="PS51177"/>
    </source>
</evidence>
<gene>
    <name evidence="13" type="ORF">A6A03_06615</name>
</gene>
<dbReference type="InterPro" id="IPR026017">
    <property type="entry name" value="Lumazine-bd_dom"/>
</dbReference>
<accession>A0A178MNX7</accession>
<sequence>MFTGIIEEIGIVERLGQVEDGWSLTVQAATVLEGTALGHSIAVNGACLTVTALTDRSFTVGLSPETLRRTNLGEVQPGDGVNLERSLAANGRIGGHFVQGHVDGTGVIRSFHPEGDSLWVTVEAEPALLRYIVPKGYIAVDGTSLTVVDVLPDAFTFMLVAYTQQHITLPRKPVGSRVNLEVDVLAKYVEKFLGEAPYAIRER</sequence>
<feature type="repeat" description="Lumazine-binding" evidence="11">
    <location>
        <begin position="97"/>
        <end position="193"/>
    </location>
</feature>
<dbReference type="NCBIfam" id="TIGR00187">
    <property type="entry name" value="ribE"/>
    <property type="match status" value="1"/>
</dbReference>
<dbReference type="Proteomes" id="UP000078287">
    <property type="component" value="Unassembled WGS sequence"/>
</dbReference>
<dbReference type="Gene3D" id="2.40.30.20">
    <property type="match status" value="2"/>
</dbReference>
<dbReference type="RefSeq" id="WP_066782468.1">
    <property type="nucleotide sequence ID" value="NZ_LWQS01000011.1"/>
</dbReference>
<evidence type="ECO:0000256" key="3">
    <source>
        <dbReference type="ARBA" id="ARBA00004887"/>
    </source>
</evidence>
<evidence type="ECO:0000313" key="13">
    <source>
        <dbReference type="EMBL" id="OAN49727.1"/>
    </source>
</evidence>
<evidence type="ECO:0000256" key="7">
    <source>
        <dbReference type="ARBA" id="ARBA00022619"/>
    </source>
</evidence>
<feature type="repeat" description="Lumazine-binding" evidence="11">
    <location>
        <begin position="1"/>
        <end position="96"/>
    </location>
</feature>
<reference evidence="13 14" key="1">
    <citation type="submission" date="2016-04" db="EMBL/GenBank/DDBJ databases">
        <title>Chloroflexus islandicus sp. nov., a thermophilic filamentous anoxygenic phototrophic bacterium from geyser Strokkur (Iceland).</title>
        <authorList>
            <person name="Gaisin V.A."/>
            <person name="Kalashnikov A.M."/>
            <person name="Sukhacheva M.V."/>
            <person name="Grouzdev D.S."/>
            <person name="Ivanov T.M."/>
            <person name="Kuznetsov B."/>
            <person name="Gorlenko V.M."/>
        </authorList>
    </citation>
    <scope>NUCLEOTIDE SEQUENCE [LARGE SCALE GENOMIC DNA]</scope>
    <source>
        <strain evidence="14">isl-2</strain>
    </source>
</reference>
<dbReference type="PIRSF" id="PIRSF000498">
    <property type="entry name" value="Riboflavin_syn_A"/>
    <property type="match status" value="1"/>
</dbReference>
<keyword evidence="14" id="KW-1185">Reference proteome</keyword>
<dbReference type="GO" id="GO:0009231">
    <property type="term" value="P:riboflavin biosynthetic process"/>
    <property type="evidence" value="ECO:0007669"/>
    <property type="project" value="UniProtKB-KW"/>
</dbReference>